<dbReference type="InterPro" id="IPR001965">
    <property type="entry name" value="Znf_PHD"/>
</dbReference>
<evidence type="ECO:0000313" key="5">
    <source>
        <dbReference type="Proteomes" id="UP001652582"/>
    </source>
</evidence>
<dbReference type="InterPro" id="IPR019786">
    <property type="entry name" value="Zinc_finger_PHD-type_CS"/>
</dbReference>
<gene>
    <name evidence="6" type="primary">LOC112057056</name>
</gene>
<evidence type="ECO:0000313" key="6">
    <source>
        <dbReference type="RefSeq" id="XP_052742191.1"/>
    </source>
</evidence>
<dbReference type="Proteomes" id="UP001652582">
    <property type="component" value="Chromosome 16"/>
</dbReference>
<dbReference type="PROSITE" id="PS01359">
    <property type="entry name" value="ZF_PHD_1"/>
    <property type="match status" value="1"/>
</dbReference>
<protein>
    <submittedName>
        <fullName evidence="6">Uncharacterized protein LOC112057056</fullName>
    </submittedName>
</protein>
<dbReference type="InterPro" id="IPR013083">
    <property type="entry name" value="Znf_RING/FYVE/PHD"/>
</dbReference>
<sequence>MVNKCGICGKFINPLDGIKCTKCDGLYHQVCLKLSPGHQVSSKWRCRSCKGNKLDNKGSSSSRMHSCADGHTDDIREDLSPLLQVSSGNMVEEVRQVIRAEMSSFRDELARICSTISDFNNRANAIESRLSTLEDQLAARAMDEEVRMSTIEERLAVRGVREENVNLNGIISQLQTQLNDREQECFLCDVEISGLEERSGENLINMVSLIGKKLGVDLDDRDVVSVERSGPRPSAVEGGSQQRSRVVTVRLTRRALRDELLRAARVRRGADTSGINSGTPRRFYINERLTRLNKQLFYKAREEGRRKGWRYVWTSGGRIYIRRGAGTPAYRIRSDMDIEKFFGDAIV</sequence>
<evidence type="ECO:0000256" key="1">
    <source>
        <dbReference type="ARBA" id="ARBA00022723"/>
    </source>
</evidence>
<reference evidence="6" key="1">
    <citation type="submission" date="2025-08" db="UniProtKB">
        <authorList>
            <consortium name="RefSeq"/>
        </authorList>
    </citation>
    <scope>IDENTIFICATION</scope>
</reference>
<evidence type="ECO:0000259" key="4">
    <source>
        <dbReference type="PROSITE" id="PS50081"/>
    </source>
</evidence>
<dbReference type="Pfam" id="PF00628">
    <property type="entry name" value="PHD"/>
    <property type="match status" value="1"/>
</dbReference>
<dbReference type="Pfam" id="PF25298">
    <property type="entry name" value="Baculo_FP_2nd"/>
    <property type="match status" value="1"/>
</dbReference>
<organism evidence="5 6">
    <name type="scientific">Bicyclus anynana</name>
    <name type="common">Squinting bush brown butterfly</name>
    <dbReference type="NCBI Taxonomy" id="110368"/>
    <lineage>
        <taxon>Eukaryota</taxon>
        <taxon>Metazoa</taxon>
        <taxon>Ecdysozoa</taxon>
        <taxon>Arthropoda</taxon>
        <taxon>Hexapoda</taxon>
        <taxon>Insecta</taxon>
        <taxon>Pterygota</taxon>
        <taxon>Neoptera</taxon>
        <taxon>Endopterygota</taxon>
        <taxon>Lepidoptera</taxon>
        <taxon>Glossata</taxon>
        <taxon>Ditrysia</taxon>
        <taxon>Papilionoidea</taxon>
        <taxon>Nymphalidae</taxon>
        <taxon>Satyrinae</taxon>
        <taxon>Satyrini</taxon>
        <taxon>Mycalesina</taxon>
        <taxon>Bicyclus</taxon>
    </lineage>
</organism>
<dbReference type="Gene3D" id="3.30.40.10">
    <property type="entry name" value="Zinc/RING finger domain, C3HC4 (zinc finger)"/>
    <property type="match status" value="1"/>
</dbReference>
<keyword evidence="2" id="KW-0863">Zinc-finger</keyword>
<accession>A0ABM3LSZ5</accession>
<dbReference type="InterPro" id="IPR002219">
    <property type="entry name" value="PKC_DAG/PE"/>
</dbReference>
<dbReference type="PROSITE" id="PS50081">
    <property type="entry name" value="ZF_DAG_PE_2"/>
    <property type="match status" value="1"/>
</dbReference>
<keyword evidence="5" id="KW-1185">Reference proteome</keyword>
<evidence type="ECO:0000256" key="2">
    <source>
        <dbReference type="ARBA" id="ARBA00022771"/>
    </source>
</evidence>
<dbReference type="InterPro" id="IPR057251">
    <property type="entry name" value="FP_C"/>
</dbReference>
<dbReference type="InterPro" id="IPR019787">
    <property type="entry name" value="Znf_PHD-finger"/>
</dbReference>
<dbReference type="CDD" id="cd15517">
    <property type="entry name" value="PHD_TCF19_like"/>
    <property type="match status" value="1"/>
</dbReference>
<keyword evidence="3" id="KW-0862">Zinc</keyword>
<keyword evidence="1" id="KW-0479">Metal-binding</keyword>
<dbReference type="GeneID" id="112057056"/>
<dbReference type="RefSeq" id="XP_052742191.1">
    <property type="nucleotide sequence ID" value="XM_052886231.1"/>
</dbReference>
<proteinExistence type="predicted"/>
<name>A0ABM3LSZ5_BICAN</name>
<feature type="domain" description="Phorbol-ester/DAG-type" evidence="4">
    <location>
        <begin position="1"/>
        <end position="46"/>
    </location>
</feature>
<dbReference type="SUPFAM" id="SSF57903">
    <property type="entry name" value="FYVE/PHD zinc finger"/>
    <property type="match status" value="1"/>
</dbReference>
<dbReference type="InterPro" id="IPR011011">
    <property type="entry name" value="Znf_FYVE_PHD"/>
</dbReference>
<evidence type="ECO:0000256" key="3">
    <source>
        <dbReference type="ARBA" id="ARBA00022833"/>
    </source>
</evidence>
<dbReference type="SMART" id="SM00249">
    <property type="entry name" value="PHD"/>
    <property type="match status" value="1"/>
</dbReference>